<comment type="caution">
    <text evidence="2">The sequence shown here is derived from an EMBL/GenBank/DDBJ whole genome shotgun (WGS) entry which is preliminary data.</text>
</comment>
<proteinExistence type="predicted"/>
<keyword evidence="1" id="KW-0472">Membrane</keyword>
<feature type="transmembrane region" description="Helical" evidence="1">
    <location>
        <begin position="66"/>
        <end position="91"/>
    </location>
</feature>
<evidence type="ECO:0000313" key="2">
    <source>
        <dbReference type="EMBL" id="RMB86343.1"/>
    </source>
</evidence>
<evidence type="ECO:0000313" key="3">
    <source>
        <dbReference type="Proteomes" id="UP000270471"/>
    </source>
</evidence>
<dbReference type="Proteomes" id="UP000270471">
    <property type="component" value="Unassembled WGS sequence"/>
</dbReference>
<evidence type="ECO:0000256" key="1">
    <source>
        <dbReference type="SAM" id="Phobius"/>
    </source>
</evidence>
<name>A0A3M0IHL1_9ACTN</name>
<dbReference type="InterPro" id="IPR025327">
    <property type="entry name" value="DUF4233"/>
</dbReference>
<keyword evidence="3" id="KW-1185">Reference proteome</keyword>
<sequence length="121" mass="12536">MRMLCSSTLIGEVFIIGFAGLVAMKDPDLTTSTVWTVSGIAMVLCVLLCGMVTRPGGVALGWALQIALIASGFVVPTMFILGVMFAALWWASVHFGRKIDEAKARFAAQAGQAGAAGADAA</sequence>
<dbReference type="OrthoDB" id="3267755at2"/>
<accession>A0A3M0IHL1</accession>
<keyword evidence="1" id="KW-1133">Transmembrane helix</keyword>
<organism evidence="2 3">
    <name type="scientific">Streptomyces shenzhenensis</name>
    <dbReference type="NCBI Taxonomy" id="943815"/>
    <lineage>
        <taxon>Bacteria</taxon>
        <taxon>Bacillati</taxon>
        <taxon>Actinomycetota</taxon>
        <taxon>Actinomycetes</taxon>
        <taxon>Kitasatosporales</taxon>
        <taxon>Streptomycetaceae</taxon>
        <taxon>Streptomyces</taxon>
    </lineage>
</organism>
<dbReference type="AlphaFoldDB" id="A0A3M0IHL1"/>
<gene>
    <name evidence="2" type="ORF">CTZ28_08805</name>
</gene>
<evidence type="ECO:0008006" key="4">
    <source>
        <dbReference type="Google" id="ProtNLM"/>
    </source>
</evidence>
<protein>
    <recommendedName>
        <fullName evidence="4">DUF4233 domain-containing protein</fullName>
    </recommendedName>
</protein>
<reference evidence="2 3" key="1">
    <citation type="submission" date="2017-11" db="EMBL/GenBank/DDBJ databases">
        <title>Draft genome of actinobacteria isolated from guarana (Paullinia cupana (Mart.) Ducke.</title>
        <authorList>
            <person name="Siqueira K.A."/>
            <person name="Liotti R.G."/>
            <person name="Mendes T.A.O."/>
            <person name="Soares M.A."/>
        </authorList>
    </citation>
    <scope>NUCLEOTIDE SEQUENCE [LARGE SCALE GENOMIC DNA]</scope>
    <source>
        <strain evidence="2 3">193</strain>
    </source>
</reference>
<feature type="transmembrane region" description="Helical" evidence="1">
    <location>
        <begin position="34"/>
        <end position="54"/>
    </location>
</feature>
<dbReference type="RefSeq" id="WP_121888710.1">
    <property type="nucleotide sequence ID" value="NZ_JBEXWZ010000019.1"/>
</dbReference>
<dbReference type="EMBL" id="PENI01000004">
    <property type="protein sequence ID" value="RMB86343.1"/>
    <property type="molecule type" value="Genomic_DNA"/>
</dbReference>
<dbReference type="Pfam" id="PF14017">
    <property type="entry name" value="DUF4233"/>
    <property type="match status" value="1"/>
</dbReference>
<keyword evidence="1" id="KW-0812">Transmembrane</keyword>